<evidence type="ECO:0000256" key="6">
    <source>
        <dbReference type="ARBA" id="ARBA00022692"/>
    </source>
</evidence>
<sequence>MNRHSLRLRLVAGGLMAILIALAIAGGALIVLFERHVSRTLAQDLDVHLKQLLAGIDVDPQGKLVLMPTPVDPRFAEPLSGLYWQVGDDRGQLLRSRSLWDSTMELPADRLSPGETHQHQASGPGDQRVLVAERAITLSADGKPVIVRFAVAENLARVSAATSAFAKDLALALVLLGCVLALATWVQVGVGLHPLVTLRRGVADIRAGRIRHLPSSVPTEVRPLVEEVNAFIDAQKREIERSRGRAADLAHGLKTPLAALAADASRLRDRGEPAIARDIEAVGEAMGRHVDRELARARVRGRTRGVPAASTSVKPLVESIVATVSRTPDGARVRFENLIADHLCVPLDRTDLAEVLGNLIENAARHAGRSVRITDGSQLSLVVEDDGEGIEPSHLSRVLARGARLDERGSGAGLGLAIVQDVLDAYGWRLELSRSELGGLKAVIAPMSESDPLSSQNERGIVNLGSDPAHSELEYPIQRDRIGT</sequence>
<dbReference type="PRINTS" id="PR00344">
    <property type="entry name" value="BCTRLSENSOR"/>
</dbReference>
<dbReference type="PANTHER" id="PTHR45436:SF5">
    <property type="entry name" value="SENSOR HISTIDINE KINASE TRCS"/>
    <property type="match status" value="1"/>
</dbReference>
<dbReference type="PROSITE" id="PS50109">
    <property type="entry name" value="HIS_KIN"/>
    <property type="match status" value="1"/>
</dbReference>
<keyword evidence="8 11" id="KW-1133">Transmembrane helix</keyword>
<dbReference type="PANTHER" id="PTHR45436">
    <property type="entry name" value="SENSOR HISTIDINE KINASE YKOH"/>
    <property type="match status" value="1"/>
</dbReference>
<dbReference type="EMBL" id="CP000319">
    <property type="protein sequence ID" value="ABE62696.1"/>
    <property type="molecule type" value="Genomic_DNA"/>
</dbReference>
<dbReference type="Gene3D" id="1.10.287.130">
    <property type="match status" value="1"/>
</dbReference>
<evidence type="ECO:0000256" key="7">
    <source>
        <dbReference type="ARBA" id="ARBA00022777"/>
    </source>
</evidence>
<evidence type="ECO:0000256" key="4">
    <source>
        <dbReference type="ARBA" id="ARBA00022553"/>
    </source>
</evidence>
<evidence type="ECO:0000313" key="15">
    <source>
        <dbReference type="Proteomes" id="UP000001953"/>
    </source>
</evidence>
<keyword evidence="9" id="KW-0902">Two-component regulatory system</keyword>
<dbReference type="InterPro" id="IPR003661">
    <property type="entry name" value="HisK_dim/P_dom"/>
</dbReference>
<evidence type="ECO:0000259" key="13">
    <source>
        <dbReference type="PROSITE" id="PS50885"/>
    </source>
</evidence>
<dbReference type="SMART" id="SM00387">
    <property type="entry name" value="HATPase_c"/>
    <property type="match status" value="1"/>
</dbReference>
<dbReference type="GO" id="GO:0005886">
    <property type="term" value="C:plasma membrane"/>
    <property type="evidence" value="ECO:0007669"/>
    <property type="project" value="TreeGrafter"/>
</dbReference>
<evidence type="ECO:0000256" key="5">
    <source>
        <dbReference type="ARBA" id="ARBA00022679"/>
    </source>
</evidence>
<keyword evidence="4" id="KW-0597">Phosphoprotein</keyword>
<feature type="transmembrane region" description="Helical" evidence="11">
    <location>
        <begin position="169"/>
        <end position="190"/>
    </location>
</feature>
<protein>
    <recommendedName>
        <fullName evidence="3">histidine kinase</fullName>
        <ecNumber evidence="3">2.7.13.3</ecNumber>
    </recommendedName>
</protein>
<dbReference type="InterPro" id="IPR003660">
    <property type="entry name" value="HAMP_dom"/>
</dbReference>
<reference evidence="14 15" key="1">
    <citation type="submission" date="2006-03" db="EMBL/GenBank/DDBJ databases">
        <title>Complete sequence of chromosome of Nitrobacter hamburgensis X14.</title>
        <authorList>
            <consortium name="US DOE Joint Genome Institute"/>
            <person name="Copeland A."/>
            <person name="Lucas S."/>
            <person name="Lapidus A."/>
            <person name="Barry K."/>
            <person name="Detter J.C."/>
            <person name="Glavina del Rio T."/>
            <person name="Hammon N."/>
            <person name="Israni S."/>
            <person name="Dalin E."/>
            <person name="Tice H."/>
            <person name="Pitluck S."/>
            <person name="Chain P."/>
            <person name="Malfatti S."/>
            <person name="Shin M."/>
            <person name="Vergez L."/>
            <person name="Schmutz J."/>
            <person name="Larimer F."/>
            <person name="Land M."/>
            <person name="Hauser L."/>
            <person name="Kyrpides N."/>
            <person name="Ivanova N."/>
            <person name="Ward B."/>
            <person name="Arp D."/>
            <person name="Klotz M."/>
            <person name="Stein L."/>
            <person name="O'Mullan G."/>
            <person name="Starkenburg S."/>
            <person name="Sayavedra L."/>
            <person name="Poret-Peterson A.T."/>
            <person name="Gentry M.E."/>
            <person name="Bruce D."/>
            <person name="Richardson P."/>
        </authorList>
    </citation>
    <scope>NUCLEOTIDE SEQUENCE [LARGE SCALE GENOMIC DNA]</scope>
    <source>
        <strain evidence="15">DSM 10229 / NCIMB 13809 / X14</strain>
    </source>
</reference>
<organism evidence="14 15">
    <name type="scientific">Nitrobacter hamburgensis (strain DSM 10229 / NCIMB 13809 / X14)</name>
    <dbReference type="NCBI Taxonomy" id="323097"/>
    <lineage>
        <taxon>Bacteria</taxon>
        <taxon>Pseudomonadati</taxon>
        <taxon>Pseudomonadota</taxon>
        <taxon>Alphaproteobacteria</taxon>
        <taxon>Hyphomicrobiales</taxon>
        <taxon>Nitrobacteraceae</taxon>
        <taxon>Nitrobacter</taxon>
    </lineage>
</organism>
<dbReference type="PROSITE" id="PS50885">
    <property type="entry name" value="HAMP"/>
    <property type="match status" value="1"/>
</dbReference>
<keyword evidence="7 14" id="KW-0418">Kinase</keyword>
<dbReference type="InterPro" id="IPR003594">
    <property type="entry name" value="HATPase_dom"/>
</dbReference>
<evidence type="ECO:0000256" key="11">
    <source>
        <dbReference type="SAM" id="Phobius"/>
    </source>
</evidence>
<evidence type="ECO:0000256" key="2">
    <source>
        <dbReference type="ARBA" id="ARBA00004370"/>
    </source>
</evidence>
<keyword evidence="15" id="KW-1185">Reference proteome</keyword>
<evidence type="ECO:0000259" key="12">
    <source>
        <dbReference type="PROSITE" id="PS50109"/>
    </source>
</evidence>
<keyword evidence="5" id="KW-0808">Transferase</keyword>
<dbReference type="SUPFAM" id="SSF55874">
    <property type="entry name" value="ATPase domain of HSP90 chaperone/DNA topoisomerase II/histidine kinase"/>
    <property type="match status" value="1"/>
</dbReference>
<gene>
    <name evidence="14" type="ordered locus">Nham_1886</name>
</gene>
<evidence type="ECO:0000256" key="1">
    <source>
        <dbReference type="ARBA" id="ARBA00000085"/>
    </source>
</evidence>
<dbReference type="KEGG" id="nha:Nham_1886"/>
<keyword evidence="10 11" id="KW-0472">Membrane</keyword>
<evidence type="ECO:0000256" key="3">
    <source>
        <dbReference type="ARBA" id="ARBA00012438"/>
    </source>
</evidence>
<dbReference type="OrthoDB" id="9809567at2"/>
<dbReference type="HOGENOM" id="CLU_000445_42_3_5"/>
<dbReference type="GO" id="GO:0000155">
    <property type="term" value="F:phosphorelay sensor kinase activity"/>
    <property type="evidence" value="ECO:0007669"/>
    <property type="project" value="InterPro"/>
</dbReference>
<feature type="transmembrane region" description="Helical" evidence="11">
    <location>
        <begin position="12"/>
        <end position="33"/>
    </location>
</feature>
<accession>Q1QM51</accession>
<comment type="subcellular location">
    <subcellularLocation>
        <location evidence="2">Membrane</location>
    </subcellularLocation>
</comment>
<evidence type="ECO:0000313" key="14">
    <source>
        <dbReference type="EMBL" id="ABE62696.1"/>
    </source>
</evidence>
<dbReference type="InterPro" id="IPR050428">
    <property type="entry name" value="TCS_sensor_his_kinase"/>
</dbReference>
<dbReference type="AlphaFoldDB" id="Q1QM51"/>
<dbReference type="InterPro" id="IPR004358">
    <property type="entry name" value="Sig_transdc_His_kin-like_C"/>
</dbReference>
<feature type="domain" description="HAMP" evidence="13">
    <location>
        <begin position="189"/>
        <end position="240"/>
    </location>
</feature>
<dbReference type="CDD" id="cd00082">
    <property type="entry name" value="HisKA"/>
    <property type="match status" value="1"/>
</dbReference>
<dbReference type="RefSeq" id="WP_011510376.1">
    <property type="nucleotide sequence ID" value="NC_007964.1"/>
</dbReference>
<dbReference type="Proteomes" id="UP000001953">
    <property type="component" value="Chromosome"/>
</dbReference>
<keyword evidence="6 11" id="KW-0812">Transmembrane</keyword>
<dbReference type="InterPro" id="IPR005467">
    <property type="entry name" value="His_kinase_dom"/>
</dbReference>
<feature type="domain" description="Histidine kinase" evidence="12">
    <location>
        <begin position="248"/>
        <end position="449"/>
    </location>
</feature>
<dbReference type="eggNOG" id="COG0642">
    <property type="taxonomic scope" value="Bacteria"/>
</dbReference>
<name>Q1QM51_NITHX</name>
<evidence type="ECO:0000256" key="9">
    <source>
        <dbReference type="ARBA" id="ARBA00023012"/>
    </source>
</evidence>
<evidence type="ECO:0000256" key="8">
    <source>
        <dbReference type="ARBA" id="ARBA00022989"/>
    </source>
</evidence>
<dbReference type="STRING" id="323097.Nham_1886"/>
<dbReference type="Gene3D" id="3.30.565.10">
    <property type="entry name" value="Histidine kinase-like ATPase, C-terminal domain"/>
    <property type="match status" value="1"/>
</dbReference>
<evidence type="ECO:0000256" key="10">
    <source>
        <dbReference type="ARBA" id="ARBA00023136"/>
    </source>
</evidence>
<proteinExistence type="predicted"/>
<dbReference type="Pfam" id="PF02518">
    <property type="entry name" value="HATPase_c"/>
    <property type="match status" value="1"/>
</dbReference>
<dbReference type="InterPro" id="IPR036890">
    <property type="entry name" value="HATPase_C_sf"/>
</dbReference>
<comment type="catalytic activity">
    <reaction evidence="1">
        <text>ATP + protein L-histidine = ADP + protein N-phospho-L-histidine.</text>
        <dbReference type="EC" id="2.7.13.3"/>
    </reaction>
</comment>
<dbReference type="EC" id="2.7.13.3" evidence="3"/>